<dbReference type="Gene3D" id="6.10.250.3150">
    <property type="match status" value="1"/>
</dbReference>
<dbReference type="AlphaFoldDB" id="K2FX46"/>
<sequence>MLLTSIFLFETVFAAAWAASGKDADQSNFLWIKKSRSAQVLDNFKELQQVLLFENVPVSSEDENLIFNSDNKTKALESILKRVEERKDTLKERKKNVTRKKFDLKRALADLDSSIANTEQSIKDTENEISNKNRKIAELSSKIIELDEKIIQSKKTILNYLTYIYSKWEWMYSEDNNIDVVRSIVLNDGDIWDLLSDMHFKTLLELSGQNLVELHRDLVKEYYFNKEEAKREKLESIRLKNDLKVKNEELITQKEYKEQLLKITKWQEALFNKFILEKQQSENDIKNKLDNIETSYADIFNNIWNKYDCDLKFMTWWMVSDNLDLTGSTDDTVKCKQIKKYFELEKRLREDDSVDFDSPNPLSWMAEPARWISTFFHDEDYYSQLWSEHEAIDIRFSQWTDLKAPAPWYVYFVRPPVKWGYAYIALKHADWFVTVYWHVSQVLVNQFDFVEAWQVFAVSGWAPGTPWAGPMTSWAHLHFEVFKDRENVDPLRYFDLTHLKFDDLELKYRYKYVEDLKLKYWNKINMDRFQKFFIAWDSEIERQKYLLNNYASDKFNNWDLWTEEALNWQIDPSFMICVWLAETWLWRHLKTWYNVWNIWNTDSGWTYDFDSPRDWIYWMSKTLNNRYLRKYRSIDMLSRWWNKDWAIYASSSKNWHNNVVKCLSALKWRFVEDDYKFRIYDMDE</sequence>
<evidence type="ECO:0000313" key="3">
    <source>
        <dbReference type="EMBL" id="EKE27523.1"/>
    </source>
</evidence>
<dbReference type="CDD" id="cd12797">
    <property type="entry name" value="M23_peptidase"/>
    <property type="match status" value="1"/>
</dbReference>
<evidence type="ECO:0000259" key="2">
    <source>
        <dbReference type="Pfam" id="PF01551"/>
    </source>
</evidence>
<proteinExistence type="predicted"/>
<accession>K2FX46</accession>
<keyword evidence="1" id="KW-0175">Coiled coil</keyword>
<dbReference type="Pfam" id="PF01551">
    <property type="entry name" value="Peptidase_M23"/>
    <property type="match status" value="1"/>
</dbReference>
<organism evidence="3">
    <name type="scientific">uncultured bacterium</name>
    <name type="common">gcode 4</name>
    <dbReference type="NCBI Taxonomy" id="1234023"/>
    <lineage>
        <taxon>Bacteria</taxon>
        <taxon>environmental samples</taxon>
    </lineage>
</organism>
<dbReference type="PANTHER" id="PTHR21666:SF270">
    <property type="entry name" value="MUREIN HYDROLASE ACTIVATOR ENVC"/>
    <property type="match status" value="1"/>
</dbReference>
<dbReference type="Gene3D" id="2.70.70.10">
    <property type="entry name" value="Glucose Permease (Domain IIA)"/>
    <property type="match status" value="1"/>
</dbReference>
<comment type="caution">
    <text evidence="3">The sequence shown here is derived from an EMBL/GenBank/DDBJ whole genome shotgun (WGS) entry which is preliminary data.</text>
</comment>
<protein>
    <submittedName>
        <fullName evidence="3">Peptidase family M23</fullName>
    </submittedName>
</protein>
<reference evidence="3" key="1">
    <citation type="journal article" date="2012" name="Science">
        <title>Fermentation, hydrogen, and sulfur metabolism in multiple uncultivated bacterial phyla.</title>
        <authorList>
            <person name="Wrighton K.C."/>
            <person name="Thomas B.C."/>
            <person name="Sharon I."/>
            <person name="Miller C.S."/>
            <person name="Castelle C.J."/>
            <person name="VerBerkmoes N.C."/>
            <person name="Wilkins M.J."/>
            <person name="Hettich R.L."/>
            <person name="Lipton M.S."/>
            <person name="Williams K.H."/>
            <person name="Long P.E."/>
            <person name="Banfield J.F."/>
        </authorList>
    </citation>
    <scope>NUCLEOTIDE SEQUENCE [LARGE SCALE GENOMIC DNA]</scope>
</reference>
<feature type="domain" description="M23ase beta-sheet core" evidence="2">
    <location>
        <begin position="388"/>
        <end position="490"/>
    </location>
</feature>
<dbReference type="EMBL" id="AMFJ01000470">
    <property type="protein sequence ID" value="EKE27523.1"/>
    <property type="molecule type" value="Genomic_DNA"/>
</dbReference>
<dbReference type="InterPro" id="IPR011055">
    <property type="entry name" value="Dup_hybrid_motif"/>
</dbReference>
<dbReference type="SUPFAM" id="SSF51261">
    <property type="entry name" value="Duplicated hybrid motif"/>
    <property type="match status" value="1"/>
</dbReference>
<dbReference type="InterPro" id="IPR016047">
    <property type="entry name" value="M23ase_b-sheet_dom"/>
</dbReference>
<evidence type="ECO:0000256" key="1">
    <source>
        <dbReference type="SAM" id="Coils"/>
    </source>
</evidence>
<dbReference type="InterPro" id="IPR050570">
    <property type="entry name" value="Cell_wall_metabolism_enzyme"/>
</dbReference>
<dbReference type="PANTHER" id="PTHR21666">
    <property type="entry name" value="PEPTIDASE-RELATED"/>
    <property type="match status" value="1"/>
</dbReference>
<feature type="coiled-coil region" evidence="1">
    <location>
        <begin position="73"/>
        <end position="149"/>
    </location>
</feature>
<name>K2FX46_9BACT</name>
<dbReference type="GO" id="GO:0004222">
    <property type="term" value="F:metalloendopeptidase activity"/>
    <property type="evidence" value="ECO:0007669"/>
    <property type="project" value="TreeGrafter"/>
</dbReference>
<gene>
    <name evidence="3" type="ORF">ACD_3C00196G0016</name>
</gene>